<dbReference type="Proteomes" id="UP000773462">
    <property type="component" value="Unassembled WGS sequence"/>
</dbReference>
<evidence type="ECO:0000313" key="4">
    <source>
        <dbReference type="Proteomes" id="UP000773462"/>
    </source>
</evidence>
<evidence type="ECO:0000313" key="3">
    <source>
        <dbReference type="EMBL" id="MBP2110890.1"/>
    </source>
</evidence>
<name>A0ABS4NN94_9BACL</name>
<comment type="caution">
    <text evidence="3">The sequence shown here is derived from an EMBL/GenBank/DDBJ whole genome shotgun (WGS) entry which is preliminary data.</text>
</comment>
<dbReference type="RefSeq" id="WP_209870031.1">
    <property type="nucleotide sequence ID" value="NZ_JAGGLV010000002.1"/>
</dbReference>
<reference evidence="3 4" key="1">
    <citation type="submission" date="2021-03" db="EMBL/GenBank/DDBJ databases">
        <title>Genomic Encyclopedia of Type Strains, Phase IV (KMG-IV): sequencing the most valuable type-strain genomes for metagenomic binning, comparative biology and taxonomic classification.</title>
        <authorList>
            <person name="Goeker M."/>
        </authorList>
    </citation>
    <scope>NUCLEOTIDE SEQUENCE [LARGE SCALE GENOMIC DNA]</scope>
    <source>
        <strain evidence="3 4">DSM 101953</strain>
    </source>
</reference>
<evidence type="ECO:0000256" key="1">
    <source>
        <dbReference type="SAM" id="MobiDB-lite"/>
    </source>
</evidence>
<feature type="transmembrane region" description="Helical" evidence="2">
    <location>
        <begin position="93"/>
        <end position="114"/>
    </location>
</feature>
<proteinExistence type="predicted"/>
<sequence>MTEQLSRVRSRQKQQKREQQPPARAGKRQPASGAAEERAGSPVPVAGTLSRKERLSGRRASGRPEREAAQQEGEQTPSRAESYPSERIRFSKMFINSLIVVFLMLLGFLLWWGINGAPDLGSLWS</sequence>
<gene>
    <name evidence="3" type="ORF">J2Z70_001030</name>
</gene>
<accession>A0ABS4NN94</accession>
<feature type="region of interest" description="Disordered" evidence="1">
    <location>
        <begin position="1"/>
        <end position="83"/>
    </location>
</feature>
<organism evidence="3 4">
    <name type="scientific">Paenibacillus silagei</name>
    <dbReference type="NCBI Taxonomy" id="1670801"/>
    <lineage>
        <taxon>Bacteria</taxon>
        <taxon>Bacillati</taxon>
        <taxon>Bacillota</taxon>
        <taxon>Bacilli</taxon>
        <taxon>Bacillales</taxon>
        <taxon>Paenibacillaceae</taxon>
        <taxon>Paenibacillus</taxon>
    </lineage>
</organism>
<feature type="compositionally biased region" description="Basic and acidic residues" evidence="1">
    <location>
        <begin position="50"/>
        <end position="69"/>
    </location>
</feature>
<evidence type="ECO:0000256" key="2">
    <source>
        <dbReference type="SAM" id="Phobius"/>
    </source>
</evidence>
<keyword evidence="2" id="KW-1133">Transmembrane helix</keyword>
<keyword evidence="2" id="KW-0812">Transmembrane</keyword>
<dbReference type="EMBL" id="JAGGLV010000002">
    <property type="protein sequence ID" value="MBP2110890.1"/>
    <property type="molecule type" value="Genomic_DNA"/>
</dbReference>
<keyword evidence="4" id="KW-1185">Reference proteome</keyword>
<protein>
    <submittedName>
        <fullName evidence="3">Cobalamin biosynthesis Mg chelatase CobN</fullName>
    </submittedName>
</protein>
<keyword evidence="2" id="KW-0472">Membrane</keyword>